<gene>
    <name evidence="1" type="ORF">MCHLO_12679</name>
</gene>
<protein>
    <submittedName>
        <fullName evidence="1">Uncharacterized protein</fullName>
    </submittedName>
</protein>
<dbReference type="EMBL" id="DF849190">
    <property type="protein sequence ID" value="GAT55967.1"/>
    <property type="molecule type" value="Genomic_DNA"/>
</dbReference>
<keyword evidence="2" id="KW-1185">Reference proteome</keyword>
<dbReference type="Proteomes" id="UP000815677">
    <property type="component" value="Unassembled WGS sequence"/>
</dbReference>
<name>A0ABQ0LY39_MYCCL</name>
<proteinExistence type="predicted"/>
<accession>A0ABQ0LY39</accession>
<dbReference type="PANTHER" id="PTHR33099:SF7">
    <property type="entry name" value="MYND-TYPE DOMAIN-CONTAINING PROTEIN"/>
    <property type="match status" value="1"/>
</dbReference>
<sequence length="384" mass="42357">MFGMFNLARSEAFSTQTLSNEIHHKHKHKHKRTTSDGKGAVQYALQSLFSGGLERPHPLVSACKYPLASTPDPELSVSGLGNIGLPLKESDALGLISSAKPEVARDSNKTMIPGSWEVPADKMYFLNPAWDEWIRDVAGPAALTEIGVSDKDNLRVKYVFRGLFIRETTLVNTTKPVQIRPTKLGELILVPPSTPGFTGGQFSYSFRDETFAVPISDQTDEHISVVCAYAGLQQTLGPVSAGFRLSLTYDIVHDGPGQHLYVAPTLESPKQRLHRILAPWPYTQDSPACTGSKYAYPHLMGFLLTNEYPIDTATDFESSLLDGTTDEVPFKALCSVGGLALYFARIELVVQREAEVDVDDRFSDPEIQTVVEGVDGWTRWIRRG</sequence>
<evidence type="ECO:0000313" key="2">
    <source>
        <dbReference type="Proteomes" id="UP000815677"/>
    </source>
</evidence>
<dbReference type="PANTHER" id="PTHR33099">
    <property type="entry name" value="FE2OG DIOXYGENASE DOMAIN-CONTAINING PROTEIN"/>
    <property type="match status" value="1"/>
</dbReference>
<organism evidence="1 2">
    <name type="scientific">Mycena chlorophos</name>
    <name type="common">Agaric fungus</name>
    <name type="synonym">Agaricus chlorophos</name>
    <dbReference type="NCBI Taxonomy" id="658473"/>
    <lineage>
        <taxon>Eukaryota</taxon>
        <taxon>Fungi</taxon>
        <taxon>Dikarya</taxon>
        <taxon>Basidiomycota</taxon>
        <taxon>Agaricomycotina</taxon>
        <taxon>Agaricomycetes</taxon>
        <taxon>Agaricomycetidae</taxon>
        <taxon>Agaricales</taxon>
        <taxon>Marasmiineae</taxon>
        <taxon>Mycenaceae</taxon>
        <taxon>Mycena</taxon>
    </lineage>
</organism>
<evidence type="ECO:0000313" key="1">
    <source>
        <dbReference type="EMBL" id="GAT55967.1"/>
    </source>
</evidence>
<reference evidence="1" key="1">
    <citation type="submission" date="2014-09" db="EMBL/GenBank/DDBJ databases">
        <title>Genome sequence of the luminous mushroom Mycena chlorophos for searching fungal bioluminescence genes.</title>
        <authorList>
            <person name="Tanaka Y."/>
            <person name="Kasuga D."/>
            <person name="Oba Y."/>
            <person name="Hase S."/>
            <person name="Sato K."/>
            <person name="Oba Y."/>
            <person name="Sakakibara Y."/>
        </authorList>
    </citation>
    <scope>NUCLEOTIDE SEQUENCE</scope>
</reference>